<gene>
    <name evidence="2" type="ORF">H359_0196</name>
</gene>
<name>A0ABN0N0D0_9CHLA</name>
<protein>
    <submittedName>
        <fullName evidence="2">Uncharacterized protein</fullName>
    </submittedName>
</protein>
<accession>A0ABN0N0D0</accession>
<evidence type="ECO:0000313" key="2">
    <source>
        <dbReference type="EMBL" id="EQM63016.1"/>
    </source>
</evidence>
<organism evidence="2 3">
    <name type="scientific">Chlamydia ibidis 10-1398/6</name>
    <dbReference type="NCBI Taxonomy" id="1046581"/>
    <lineage>
        <taxon>Bacteria</taxon>
        <taxon>Pseudomonadati</taxon>
        <taxon>Chlamydiota</taxon>
        <taxon>Chlamydiia</taxon>
        <taxon>Chlamydiales</taxon>
        <taxon>Chlamydiaceae</taxon>
        <taxon>Chlamydia/Chlamydophila group</taxon>
        <taxon>Chlamydia</taxon>
    </lineage>
</organism>
<dbReference type="EMBL" id="APJW01000001">
    <property type="protein sequence ID" value="EQM63016.1"/>
    <property type="molecule type" value="Genomic_DNA"/>
</dbReference>
<keyword evidence="1" id="KW-0175">Coiled coil</keyword>
<reference evidence="2 3" key="1">
    <citation type="submission" date="2013-07" db="EMBL/GenBank/DDBJ databases">
        <title>Isolation of a new Chlamydia species from the feral Sacred Ibis (Threskiornis aethiopicus): Chlamydia ibidis.</title>
        <authorList>
            <person name="Vorimore F."/>
            <person name="Hsia R.-C."/>
            <person name="Huot-Creasy H."/>
            <person name="Bastian S."/>
            <person name="Deruyter L."/>
            <person name="Passet A."/>
            <person name="Sachse K."/>
            <person name="Bavoil P."/>
            <person name="Myers G."/>
            <person name="Laroucau K."/>
        </authorList>
    </citation>
    <scope>NUCLEOTIDE SEQUENCE [LARGE SCALE GENOMIC DNA]</scope>
    <source>
        <strain evidence="2 3">10-1398/6</strain>
    </source>
</reference>
<sequence length="183" mass="21657">MRRLLSAIKLHLSSLWSSNPSPLLPNSYDNYSRSMLLLLCRLKDADLVEWQYACNTLSEVCSRMSNTILLDKPSASSSKDALTDWENKYLELKKDYLFRDEQRQQQIEKLQNENSWLQNRLAEKLQQARHQNDIIDELKRDLVESIQQTEISEGRRLCYEHKIKVLEEQIDKLTTKFSESEIY</sequence>
<evidence type="ECO:0000313" key="3">
    <source>
        <dbReference type="Proteomes" id="UP000016064"/>
    </source>
</evidence>
<dbReference type="Proteomes" id="UP000016064">
    <property type="component" value="Unassembled WGS sequence"/>
</dbReference>
<feature type="coiled-coil region" evidence="1">
    <location>
        <begin position="100"/>
        <end position="176"/>
    </location>
</feature>
<comment type="caution">
    <text evidence="2">The sequence shown here is derived from an EMBL/GenBank/DDBJ whole genome shotgun (WGS) entry which is preliminary data.</text>
</comment>
<proteinExistence type="predicted"/>
<evidence type="ECO:0000256" key="1">
    <source>
        <dbReference type="SAM" id="Coils"/>
    </source>
</evidence>
<dbReference type="RefSeq" id="WP_020370841.1">
    <property type="nucleotide sequence ID" value="NZ_APJW01000001.1"/>
</dbReference>
<keyword evidence="3" id="KW-1185">Reference proteome</keyword>